<feature type="region of interest" description="Disordered" evidence="1">
    <location>
        <begin position="1096"/>
        <end position="1116"/>
    </location>
</feature>
<feature type="compositionally biased region" description="Polar residues" evidence="1">
    <location>
        <begin position="471"/>
        <end position="488"/>
    </location>
</feature>
<evidence type="ECO:0000313" key="4">
    <source>
        <dbReference type="WBParaSite" id="HPLM_0000311801-mRNA-1"/>
    </source>
</evidence>
<dbReference type="SUPFAM" id="SSF63748">
    <property type="entry name" value="Tudor/PWWP/MBT"/>
    <property type="match status" value="1"/>
</dbReference>
<feature type="region of interest" description="Disordered" evidence="1">
    <location>
        <begin position="407"/>
        <end position="703"/>
    </location>
</feature>
<accession>A0A158QJN9</accession>
<dbReference type="AlphaFoldDB" id="A0A158QJN9"/>
<feature type="region of interest" description="Disordered" evidence="1">
    <location>
        <begin position="180"/>
        <end position="211"/>
    </location>
</feature>
<name>A0A158QJN9_HAEPC</name>
<feature type="compositionally biased region" description="Basic and acidic residues" evidence="1">
    <location>
        <begin position="609"/>
        <end position="629"/>
    </location>
</feature>
<proteinExistence type="predicted"/>
<dbReference type="WBParaSite" id="HPLM_0000311801-mRNA-1">
    <property type="protein sequence ID" value="HPLM_0000311801-mRNA-1"/>
    <property type="gene ID" value="HPLM_0000311801"/>
</dbReference>
<evidence type="ECO:0000256" key="1">
    <source>
        <dbReference type="SAM" id="MobiDB-lite"/>
    </source>
</evidence>
<gene>
    <name evidence="2" type="ORF">HPLM_LOCUS3110</name>
</gene>
<evidence type="ECO:0000313" key="3">
    <source>
        <dbReference type="Proteomes" id="UP000268014"/>
    </source>
</evidence>
<organism evidence="4">
    <name type="scientific">Haemonchus placei</name>
    <name type="common">Barber's pole worm</name>
    <dbReference type="NCBI Taxonomy" id="6290"/>
    <lineage>
        <taxon>Eukaryota</taxon>
        <taxon>Metazoa</taxon>
        <taxon>Ecdysozoa</taxon>
        <taxon>Nematoda</taxon>
        <taxon>Chromadorea</taxon>
        <taxon>Rhabditida</taxon>
        <taxon>Rhabditina</taxon>
        <taxon>Rhabditomorpha</taxon>
        <taxon>Strongyloidea</taxon>
        <taxon>Trichostrongylidae</taxon>
        <taxon>Haemonchus</taxon>
    </lineage>
</organism>
<reference evidence="2 3" key="2">
    <citation type="submission" date="2018-11" db="EMBL/GenBank/DDBJ databases">
        <authorList>
            <consortium name="Pathogen Informatics"/>
        </authorList>
    </citation>
    <scope>NUCLEOTIDE SEQUENCE [LARGE SCALE GENOMIC DNA]</scope>
    <source>
        <strain evidence="2 3">MHpl1</strain>
    </source>
</reference>
<dbReference type="OMA" id="NEHWPAT"/>
<feature type="compositionally biased region" description="Basic residues" evidence="1">
    <location>
        <begin position="489"/>
        <end position="510"/>
    </location>
</feature>
<feature type="compositionally biased region" description="Basic residues" evidence="1">
    <location>
        <begin position="189"/>
        <end position="203"/>
    </location>
</feature>
<feature type="compositionally biased region" description="Basic and acidic residues" evidence="1">
    <location>
        <begin position="655"/>
        <end position="668"/>
    </location>
</feature>
<feature type="region of interest" description="Disordered" evidence="1">
    <location>
        <begin position="114"/>
        <end position="154"/>
    </location>
</feature>
<feature type="compositionally biased region" description="Acidic residues" evidence="1">
    <location>
        <begin position="669"/>
        <end position="691"/>
    </location>
</feature>
<dbReference type="Proteomes" id="UP000268014">
    <property type="component" value="Unassembled WGS sequence"/>
</dbReference>
<feature type="compositionally biased region" description="Polar residues" evidence="1">
    <location>
        <begin position="449"/>
        <end position="458"/>
    </location>
</feature>
<protein>
    <submittedName>
        <fullName evidence="4">PWWP domain-containing protein</fullName>
    </submittedName>
</protein>
<feature type="compositionally biased region" description="Basic residues" evidence="1">
    <location>
        <begin position="565"/>
        <end position="577"/>
    </location>
</feature>
<dbReference type="Gene3D" id="2.30.30.140">
    <property type="match status" value="1"/>
</dbReference>
<sequence>MKTKSAEESSDEKASAKADDGFPVAMDLISYNELLEKYLQSKMTKTQLTVSNIEDGSYLLKMNIDPFPPLTCLISKHDWVLTMQKVSSLVKMGSETTPAVNSCPPVDETLETTVSVNETTPESKKSPLSPPSTSNTSSSQGEQRNRKSRRSLKVRFHRLGADQYKVVGVAESASPIKVAGEDDLTAQKHTPKKGHKKGKKSKRRSNESMGSEEVAYMIDESPVAELCSSNASQMLNGSSSVGSASNGCHDSSLPETICSLSKVFEAKAKSGAVVVTWPSSTEPMSVQNGDSDSSIAPAQSLVLHHTWKHKHRRGDPVKVSSYVKRQSTPVSATISVKRRIPRMSPRIDTSEVESRMSERKYELRRRYSAPPSTRASDYPGDVPTSIAPPPSLGHEAIQIYNFCRSPSENTRSKCKARKMSDVSDEPLFAVKKEEEMAPSSDADIASPKKPNTNGTSPRAPQVVVKKEPNEETNPSLASESVPATNQKSVSRRGKSKKAGRPKKIRPRAGRRTGERVTADDQISSDDVASRVTYNAAGDSDATEESRVPSVDEEVVERLILSSGGLKKKERSSRKRRSLNTDGIGVEVNPRRRRSSGDAYFGDDDDEDGRDGLYIDEGEARNETEPKDAPPEDVLMDQENQCDTDDKDVCVLPTIRIEEADPLAEKEEHFEEEVEEEHEADPEDEHEAEPEVSDGSLRSESDLSRLSLDRTVTRPTEGTLEYRFKMWSDAYRRFRTNPYFIPEGEEAKAPQFVRYPPRSTSDVVVVQKDDKAFALLRGRFEVAIKLPVKGPNPTNWKEILVGDVVWVRWRKNEHWPATVYEITDAVPVKVTVFWVNDKTQSTVDYTQVDLFDMAFHIRFDCRRSDPKYVKAVVTALRYVGKMGFWESFLTRRVYEELVKEEGPTFCQHISAEEIKRIMSKQAKQAKLSKEMKKEDQIRLQKSEELLQALQASHFIFSYDDPPIVGSAYPLTNQVLEDYLGSACYASRNSEPLFEDGKSPFFGAAQKYDIDPEVMGSNEIYHPDYPENGILPPENVINVVTIGYGTGTMDEIDSSDNNHMQEVNEIANIVIDEVKPPTMEPFSEIDALRRAQPYRLPPKKRHRFKPFGVKPSKMKRPI</sequence>
<dbReference type="CDD" id="cd05162">
    <property type="entry name" value="PWWP"/>
    <property type="match status" value="1"/>
</dbReference>
<keyword evidence="3" id="KW-1185">Reference proteome</keyword>
<evidence type="ECO:0000313" key="2">
    <source>
        <dbReference type="EMBL" id="VDO20158.1"/>
    </source>
</evidence>
<feature type="compositionally biased region" description="Basic and acidic residues" evidence="1">
    <location>
        <begin position="348"/>
        <end position="365"/>
    </location>
</feature>
<feature type="region of interest" description="Disordered" evidence="1">
    <location>
        <begin position="347"/>
        <end position="391"/>
    </location>
</feature>
<reference evidence="4" key="1">
    <citation type="submission" date="2016-04" db="UniProtKB">
        <authorList>
            <consortium name="WormBaseParasite"/>
        </authorList>
    </citation>
    <scope>IDENTIFICATION</scope>
</reference>
<dbReference type="OrthoDB" id="5824645at2759"/>
<feature type="compositionally biased region" description="Acidic residues" evidence="1">
    <location>
        <begin position="633"/>
        <end position="645"/>
    </location>
</feature>
<dbReference type="EMBL" id="UZAF01016098">
    <property type="protein sequence ID" value="VDO20158.1"/>
    <property type="molecule type" value="Genomic_DNA"/>
</dbReference>